<evidence type="ECO:0000259" key="8">
    <source>
        <dbReference type="PROSITE" id="PS50928"/>
    </source>
</evidence>
<comment type="subcellular location">
    <subcellularLocation>
        <location evidence="1 7">Cell membrane</location>
        <topology evidence="1 7">Multi-pass membrane protein</topology>
    </subcellularLocation>
</comment>
<evidence type="ECO:0000313" key="9">
    <source>
        <dbReference type="EMBL" id="HCL01715.1"/>
    </source>
</evidence>
<evidence type="ECO:0000256" key="6">
    <source>
        <dbReference type="ARBA" id="ARBA00023136"/>
    </source>
</evidence>
<reference evidence="9 10" key="1">
    <citation type="journal article" date="2018" name="Nat. Biotechnol.">
        <title>A standardized bacterial taxonomy based on genome phylogeny substantially revises the tree of life.</title>
        <authorList>
            <person name="Parks D.H."/>
            <person name="Chuvochina M."/>
            <person name="Waite D.W."/>
            <person name="Rinke C."/>
            <person name="Skarshewski A."/>
            <person name="Chaumeil P.A."/>
            <person name="Hugenholtz P."/>
        </authorList>
    </citation>
    <scope>NUCLEOTIDE SEQUENCE [LARGE SCALE GENOMIC DNA]</scope>
    <source>
        <strain evidence="9">UBA11728</strain>
    </source>
</reference>
<evidence type="ECO:0000256" key="7">
    <source>
        <dbReference type="RuleBase" id="RU363032"/>
    </source>
</evidence>
<keyword evidence="2 7" id="KW-0813">Transport</keyword>
<dbReference type="EMBL" id="DPVV01000165">
    <property type="protein sequence ID" value="HCL01715.1"/>
    <property type="molecule type" value="Genomic_DNA"/>
</dbReference>
<accession>A0A3D2X578</accession>
<evidence type="ECO:0000256" key="3">
    <source>
        <dbReference type="ARBA" id="ARBA00022475"/>
    </source>
</evidence>
<feature type="transmembrane region" description="Helical" evidence="7">
    <location>
        <begin position="119"/>
        <end position="139"/>
    </location>
</feature>
<evidence type="ECO:0000256" key="1">
    <source>
        <dbReference type="ARBA" id="ARBA00004651"/>
    </source>
</evidence>
<evidence type="ECO:0000256" key="2">
    <source>
        <dbReference type="ARBA" id="ARBA00022448"/>
    </source>
</evidence>
<dbReference type="AlphaFoldDB" id="A0A3D2X578"/>
<dbReference type="GO" id="GO:0005886">
    <property type="term" value="C:plasma membrane"/>
    <property type="evidence" value="ECO:0007669"/>
    <property type="project" value="UniProtKB-SubCell"/>
</dbReference>
<dbReference type="InterPro" id="IPR000515">
    <property type="entry name" value="MetI-like"/>
</dbReference>
<dbReference type="Gene3D" id="1.10.3720.10">
    <property type="entry name" value="MetI-like"/>
    <property type="match status" value="1"/>
</dbReference>
<feature type="domain" description="ABC transmembrane type-1" evidence="8">
    <location>
        <begin position="83"/>
        <end position="285"/>
    </location>
</feature>
<feature type="transmembrane region" description="Helical" evidence="7">
    <location>
        <begin position="191"/>
        <end position="216"/>
    </location>
</feature>
<comment type="similarity">
    <text evidence="7">Belongs to the binding-protein-dependent transport system permease family.</text>
</comment>
<evidence type="ECO:0000256" key="4">
    <source>
        <dbReference type="ARBA" id="ARBA00022692"/>
    </source>
</evidence>
<feature type="transmembrane region" description="Helical" evidence="7">
    <location>
        <begin position="151"/>
        <end position="170"/>
    </location>
</feature>
<dbReference type="SUPFAM" id="SSF161098">
    <property type="entry name" value="MetI-like"/>
    <property type="match status" value="1"/>
</dbReference>
<keyword evidence="5 7" id="KW-1133">Transmembrane helix</keyword>
<keyword evidence="4 7" id="KW-0812">Transmembrane</keyword>
<dbReference type="PANTHER" id="PTHR43744">
    <property type="entry name" value="ABC TRANSPORTER PERMEASE PROTEIN MG189-RELATED-RELATED"/>
    <property type="match status" value="1"/>
</dbReference>
<feature type="transmembrane region" description="Helical" evidence="7">
    <location>
        <begin position="87"/>
        <end position="107"/>
    </location>
</feature>
<dbReference type="GO" id="GO:0055085">
    <property type="term" value="P:transmembrane transport"/>
    <property type="evidence" value="ECO:0007669"/>
    <property type="project" value="InterPro"/>
</dbReference>
<sequence length="300" mass="33119">MAARKKNKIKASFGRRVFCFFNYTFFAILAFAMLAPILNLIAKSVSSEAAVLSGEVGLLPNFKELQFDTYRIVIENKSFIIGLKNTVLVTILGSFSSLFVTACAAYALSKEYLRARKALIVLCIFIMIFSGGLIPTYMVVDKLRLTNTFTVLWILGAFNVYNMLILKSNFESISSELEESAMIDGAGHLTIFFKIYLPLTKATLAVITLFSAVGYWNNFFTSLIYTSKPQLKTLQLVLKEIIFSVSDIFLNLYGGQSAGEVTAQSTVAACVVVATIPILLVYPFLQKHFTKGVMTGAVKG</sequence>
<feature type="transmembrane region" description="Helical" evidence="7">
    <location>
        <begin position="266"/>
        <end position="285"/>
    </location>
</feature>
<name>A0A3D2X578_9FIRM</name>
<comment type="caution">
    <text evidence="9">The sequence shown here is derived from an EMBL/GenBank/DDBJ whole genome shotgun (WGS) entry which is preliminary data.</text>
</comment>
<dbReference type="PANTHER" id="PTHR43744:SF9">
    <property type="entry name" value="POLYGALACTURONAN_RHAMNOGALACTURONAN TRANSPORT SYSTEM PERMEASE PROTEIN YTCP"/>
    <property type="match status" value="1"/>
</dbReference>
<keyword evidence="3" id="KW-1003">Cell membrane</keyword>
<feature type="transmembrane region" description="Helical" evidence="7">
    <location>
        <begin position="20"/>
        <end position="42"/>
    </location>
</feature>
<dbReference type="Proteomes" id="UP000262969">
    <property type="component" value="Unassembled WGS sequence"/>
</dbReference>
<dbReference type="PROSITE" id="PS50928">
    <property type="entry name" value="ABC_TM1"/>
    <property type="match status" value="1"/>
</dbReference>
<gene>
    <name evidence="9" type="ORF">DHW61_04750</name>
</gene>
<dbReference type="InterPro" id="IPR035906">
    <property type="entry name" value="MetI-like_sf"/>
</dbReference>
<protein>
    <submittedName>
        <fullName evidence="9">Sugar ABC transporter permease</fullName>
    </submittedName>
</protein>
<keyword evidence="6 7" id="KW-0472">Membrane</keyword>
<evidence type="ECO:0000256" key="5">
    <source>
        <dbReference type="ARBA" id="ARBA00022989"/>
    </source>
</evidence>
<proteinExistence type="inferred from homology"/>
<evidence type="ECO:0000313" key="10">
    <source>
        <dbReference type="Proteomes" id="UP000262969"/>
    </source>
</evidence>
<organism evidence="9 10">
    <name type="scientific">Lachnoclostridium phytofermentans</name>
    <dbReference type="NCBI Taxonomy" id="66219"/>
    <lineage>
        <taxon>Bacteria</taxon>
        <taxon>Bacillati</taxon>
        <taxon>Bacillota</taxon>
        <taxon>Clostridia</taxon>
        <taxon>Lachnospirales</taxon>
        <taxon>Lachnospiraceae</taxon>
    </lineage>
</organism>
<dbReference type="Pfam" id="PF00528">
    <property type="entry name" value="BPD_transp_1"/>
    <property type="match status" value="1"/>
</dbReference>